<proteinExistence type="predicted"/>
<sequence length="94" mass="10576">MFCREMGTFAHFPDMREYGSSGLSDGRWKRFYGRAVRMEFPGNGMERRKGARPGKAGAEKCPGFFFGLYRAFPKAYVVRADQVRVVAVPVFGPG</sequence>
<gene>
    <name evidence="1" type="ORF">Abiwalacus_22670</name>
</gene>
<protein>
    <submittedName>
        <fullName evidence="1">Uncharacterized protein</fullName>
    </submittedName>
</protein>
<evidence type="ECO:0000313" key="2">
    <source>
        <dbReference type="Proteomes" id="UP001062263"/>
    </source>
</evidence>
<keyword evidence="2" id="KW-1185">Reference proteome</keyword>
<name>A0ABM7ZIW2_9BACT</name>
<evidence type="ECO:0000313" key="1">
    <source>
        <dbReference type="EMBL" id="BDL44693.1"/>
    </source>
</evidence>
<reference evidence="1" key="1">
    <citation type="submission" date="2022-06" db="EMBL/GenBank/DDBJ databases">
        <title>Akkermansia biwalacus sp. nov., an anaerobic mucin-degrading bacterium isolated from human intestine.</title>
        <authorList>
            <person name="Kobayashi Y."/>
            <person name="Inoue S."/>
            <person name="Kawahara T."/>
            <person name="Kohda N."/>
        </authorList>
    </citation>
    <scope>NUCLEOTIDE SEQUENCE</scope>
    <source>
        <strain evidence="1">WON2089</strain>
    </source>
</reference>
<accession>A0ABM7ZIW2</accession>
<dbReference type="EMBL" id="AP025943">
    <property type="protein sequence ID" value="BDL44693.1"/>
    <property type="molecule type" value="Genomic_DNA"/>
</dbReference>
<dbReference type="Proteomes" id="UP001062263">
    <property type="component" value="Chromosome"/>
</dbReference>
<organism evidence="1 2">
    <name type="scientific">Akkermansia biwaensis</name>
    <dbReference type="NCBI Taxonomy" id="2946555"/>
    <lineage>
        <taxon>Bacteria</taxon>
        <taxon>Pseudomonadati</taxon>
        <taxon>Verrucomicrobiota</taxon>
        <taxon>Verrucomicrobiia</taxon>
        <taxon>Verrucomicrobiales</taxon>
        <taxon>Akkermansiaceae</taxon>
        <taxon>Akkermansia</taxon>
    </lineage>
</organism>